<feature type="domain" description="AsmA" evidence="3">
    <location>
        <begin position="446"/>
        <end position="710"/>
    </location>
</feature>
<feature type="region of interest" description="Disordered" evidence="1">
    <location>
        <begin position="829"/>
        <end position="854"/>
    </location>
</feature>
<dbReference type="PANTHER" id="PTHR30441">
    <property type="entry name" value="DUF748 DOMAIN-CONTAINING PROTEIN"/>
    <property type="match status" value="1"/>
</dbReference>
<evidence type="ECO:0000256" key="2">
    <source>
        <dbReference type="SAM" id="Phobius"/>
    </source>
</evidence>
<dbReference type="AlphaFoldDB" id="A0A7W6S0M8"/>
<dbReference type="RefSeq" id="WP_184434292.1">
    <property type="nucleotide sequence ID" value="NZ_JACIGI010000012.1"/>
</dbReference>
<dbReference type="GO" id="GO:0090313">
    <property type="term" value="P:regulation of protein targeting to membrane"/>
    <property type="evidence" value="ECO:0007669"/>
    <property type="project" value="TreeGrafter"/>
</dbReference>
<keyword evidence="2" id="KW-0812">Transmembrane</keyword>
<sequence>MRLSTILKVIGGLLVLLIIGVGVFIATLDVSQYRGQIAGAIEDATGRRVAIDGEMDLAIGLSPALVVEGVSIGNTDWASDPTMVSVQRLEAQVEVLPLLSGQIRVNRLILVEPVVSLETNAEGTGNWTFGTPDAAAPAGETAPAGADGEAGGGAAQLEIQEVRLRDGALTYRDGVSGQTMRVTLERVSLTGAGLDAPLEVDIAGAYNDAAFTLAGTLGPLAGLTASSAAPWPLDVTATAGGATVTVAGDIAVPAKARGLDLAVSAEGAQLGDLGALLAALGQTQPVPALGPYRVAARVQGDADALALSGLDASLGAMPRLKVTATGAVENVTAVQGLDLAISAEGAEVGALADLAAQVGQPVDVPALGPFAVTATVTGSPDALAVSGLDAAVGEAGRFRATATGAIADALAQSGLDLTVGVDAPDPAVLADLGAPVPVPLNARASLSDITGGYRLRDIQATVGRSTLSGAIDAVLDGPRPAVAGRINAPLLDLNELAGGPAGAAPAPAAPADGSGGGASGGPMIPDTPLPLDALRAADATLTLTADRAVLPGGAEMANVTLGLTLAGGALALDPVQAGIAGGQIAGTVALTPTEGGGARASVDLTGERVALGTLARTFGGTDALEGGPTTLTVSLSGQGATPHQIAGTLTGAVLVHTVDARMNNGAVNWAGGDVFTQLGELINPFGQREPTTPIQCLVFNMTATQGVLSNDHGIALETDKMVVGGGGAFDLGAERLNVKIAPRPRPGIGLETGFGKIVELFAVTGPFASPALELDAQKAVETGLKTAASAAGAVATGGLSLLGENLAGSLLGSSTDGEMEPCLVALGQKDPGEIGAAPAESAAPGTAAPAEAVEEQIQQQIRGVTEGLTEGLPEGTGDRLNEALGGALQGVLGGGGGDSGGAATAPAAAPQTAPEPEQPAQPEQPAPPTESRTVVQPDGSQQPAPSEPQPQQPATPEEAIGDAIREGLGGLLGN</sequence>
<gene>
    <name evidence="4" type="ORF">GGD88_001772</name>
</gene>
<feature type="compositionally biased region" description="Low complexity" evidence="1">
    <location>
        <begin position="502"/>
        <end position="512"/>
    </location>
</feature>
<name>A0A7W6S0M8_9PROT</name>
<protein>
    <submittedName>
        <fullName evidence="4">Uncharacterized protein involved in outer membrane biogenesis</fullName>
    </submittedName>
</protein>
<comment type="caution">
    <text evidence="4">The sequence shown here is derived from an EMBL/GenBank/DDBJ whole genome shotgun (WGS) entry which is preliminary data.</text>
</comment>
<keyword evidence="2" id="KW-1133">Transmembrane helix</keyword>
<accession>A0A7W6S0M8</accession>
<evidence type="ECO:0000313" key="4">
    <source>
        <dbReference type="EMBL" id="MBB4286047.1"/>
    </source>
</evidence>
<keyword evidence="2" id="KW-0472">Membrane</keyword>
<feature type="region of interest" description="Disordered" evidence="1">
    <location>
        <begin position="501"/>
        <end position="524"/>
    </location>
</feature>
<dbReference type="EMBL" id="JACIGI010000012">
    <property type="protein sequence ID" value="MBB4286047.1"/>
    <property type="molecule type" value="Genomic_DNA"/>
</dbReference>
<feature type="compositionally biased region" description="Low complexity" evidence="1">
    <location>
        <begin position="833"/>
        <end position="854"/>
    </location>
</feature>
<evidence type="ECO:0000259" key="3">
    <source>
        <dbReference type="Pfam" id="PF05170"/>
    </source>
</evidence>
<feature type="region of interest" description="Disordered" evidence="1">
    <location>
        <begin position="891"/>
        <end position="974"/>
    </location>
</feature>
<dbReference type="PANTHER" id="PTHR30441:SF4">
    <property type="entry name" value="PROTEIN ASMA"/>
    <property type="match status" value="1"/>
</dbReference>
<dbReference type="Pfam" id="PF05170">
    <property type="entry name" value="AsmA"/>
    <property type="match status" value="2"/>
</dbReference>
<feature type="compositionally biased region" description="Gly residues" evidence="1">
    <location>
        <begin position="891"/>
        <end position="900"/>
    </location>
</feature>
<evidence type="ECO:0000256" key="1">
    <source>
        <dbReference type="SAM" id="MobiDB-lite"/>
    </source>
</evidence>
<feature type="domain" description="AsmA" evidence="3">
    <location>
        <begin position="9"/>
        <end position="180"/>
    </location>
</feature>
<evidence type="ECO:0000313" key="5">
    <source>
        <dbReference type="Proteomes" id="UP000555728"/>
    </source>
</evidence>
<feature type="compositionally biased region" description="Low complexity" evidence="1">
    <location>
        <begin position="901"/>
        <end position="915"/>
    </location>
</feature>
<dbReference type="InterPro" id="IPR007844">
    <property type="entry name" value="AsmA"/>
</dbReference>
<feature type="compositionally biased region" description="Pro residues" evidence="1">
    <location>
        <begin position="916"/>
        <end position="928"/>
    </location>
</feature>
<keyword evidence="5" id="KW-1185">Reference proteome</keyword>
<organism evidence="4 5">
    <name type="scientific">Roseospira goensis</name>
    <dbReference type="NCBI Taxonomy" id="391922"/>
    <lineage>
        <taxon>Bacteria</taxon>
        <taxon>Pseudomonadati</taxon>
        <taxon>Pseudomonadota</taxon>
        <taxon>Alphaproteobacteria</taxon>
        <taxon>Rhodospirillales</taxon>
        <taxon>Rhodospirillaceae</taxon>
        <taxon>Roseospira</taxon>
    </lineage>
</organism>
<dbReference type="InterPro" id="IPR052894">
    <property type="entry name" value="AsmA-related"/>
</dbReference>
<proteinExistence type="predicted"/>
<feature type="transmembrane region" description="Helical" evidence="2">
    <location>
        <begin position="7"/>
        <end position="28"/>
    </location>
</feature>
<reference evidence="4 5" key="1">
    <citation type="submission" date="2020-08" db="EMBL/GenBank/DDBJ databases">
        <title>Genome sequencing of Purple Non-Sulfur Bacteria from various extreme environments.</title>
        <authorList>
            <person name="Mayer M."/>
        </authorList>
    </citation>
    <scope>NUCLEOTIDE SEQUENCE [LARGE SCALE GENOMIC DNA]</scope>
    <source>
        <strain evidence="4 5">JA135</strain>
    </source>
</reference>
<dbReference type="Proteomes" id="UP000555728">
    <property type="component" value="Unassembled WGS sequence"/>
</dbReference>
<dbReference type="GO" id="GO:0005886">
    <property type="term" value="C:plasma membrane"/>
    <property type="evidence" value="ECO:0007669"/>
    <property type="project" value="TreeGrafter"/>
</dbReference>